<dbReference type="Proteomes" id="UP000572528">
    <property type="component" value="Unassembled WGS sequence"/>
</dbReference>
<gene>
    <name evidence="2" type="ORF">HZZ05_13600</name>
</gene>
<evidence type="ECO:0000313" key="2">
    <source>
        <dbReference type="EMBL" id="NYS70522.1"/>
    </source>
</evidence>
<feature type="domain" description="CD-NTase-associated protein 12/Pycsar effector protein TIR" evidence="1">
    <location>
        <begin position="185"/>
        <end position="242"/>
    </location>
</feature>
<dbReference type="EMBL" id="JACBXV010000376">
    <property type="protein sequence ID" value="NYS70522.1"/>
    <property type="molecule type" value="Genomic_DNA"/>
</dbReference>
<sequence length="259" mass="29308">MIEFNNAPAIVGAIIAEMQTEPEHRKSTMGNIRLAWPKQRSAKRLTSLIVDGNQLTERLDAYSANDSIDDIWESWKTWDESAKSALKAMFSGASSSGLKAIFEQNPSREFSGSLRTTIMAADLKGFNGLSETEKRELHTELVDETKEKIRKLKSILSRLDDYIHESDITNTADNREPVMSEEKCIFIVHGRQELERHKVKQFIERCTDRKAVVLTDAPNQGRSLLNKLEDYVESSDFAVVIRSSPWRWCRGPSARGSGC</sequence>
<name>A0A853EQ91_9ACTO</name>
<accession>A0A853EQ91</accession>
<proteinExistence type="predicted"/>
<dbReference type="GO" id="GO:0050135">
    <property type="term" value="F:NADP+ nucleosidase activity"/>
    <property type="evidence" value="ECO:0007669"/>
    <property type="project" value="InterPro"/>
</dbReference>
<organism evidence="2 3">
    <name type="scientific">Actinomyces bowdenii</name>
    <dbReference type="NCBI Taxonomy" id="131109"/>
    <lineage>
        <taxon>Bacteria</taxon>
        <taxon>Bacillati</taxon>
        <taxon>Actinomycetota</taxon>
        <taxon>Actinomycetes</taxon>
        <taxon>Actinomycetales</taxon>
        <taxon>Actinomycetaceae</taxon>
        <taxon>Actinomyces</taxon>
    </lineage>
</organism>
<evidence type="ECO:0000313" key="3">
    <source>
        <dbReference type="Proteomes" id="UP000572528"/>
    </source>
</evidence>
<reference evidence="2 3" key="1">
    <citation type="submission" date="2020-07" db="EMBL/GenBank/DDBJ databases">
        <title>MOT database genomes.</title>
        <authorList>
            <person name="Joseph S."/>
            <person name="Aduse-Opoku J."/>
            <person name="Hashim A."/>
            <person name="Wade W."/>
            <person name="Curtis M."/>
        </authorList>
    </citation>
    <scope>NUCLEOTIDE SEQUENCE [LARGE SCALE GENOMIC DNA]</scope>
    <source>
        <strain evidence="2 3">WMus004</strain>
    </source>
</reference>
<dbReference type="RefSeq" id="WP_179901882.1">
    <property type="nucleotide sequence ID" value="NZ_JACBXV010000376.1"/>
</dbReference>
<comment type="caution">
    <text evidence="2">The sequence shown here is derived from an EMBL/GenBank/DDBJ whole genome shotgun (WGS) entry which is preliminary data.</text>
</comment>
<dbReference type="InterPro" id="IPR019302">
    <property type="entry name" value="CAP12/PCTIR_TIR_dom"/>
</dbReference>
<dbReference type="Pfam" id="PF10137">
    <property type="entry name" value="CAP12-PCTIR_TIR"/>
    <property type="match status" value="1"/>
</dbReference>
<dbReference type="AlphaFoldDB" id="A0A853EQ91"/>
<protein>
    <submittedName>
        <fullName evidence="2">Nucleotide-binding protein</fullName>
    </submittedName>
</protein>
<evidence type="ECO:0000259" key="1">
    <source>
        <dbReference type="Pfam" id="PF10137"/>
    </source>
</evidence>